<dbReference type="AlphaFoldDB" id="A0A401UEL8"/>
<dbReference type="OrthoDB" id="9765462at2"/>
<dbReference type="InterPro" id="IPR032466">
    <property type="entry name" value="Metal_Hydrolase"/>
</dbReference>
<dbReference type="Pfam" id="PF12890">
    <property type="entry name" value="DHOase"/>
    <property type="match status" value="1"/>
</dbReference>
<dbReference type="PANTHER" id="PTHR43668">
    <property type="entry name" value="ALLANTOINASE"/>
    <property type="match status" value="1"/>
</dbReference>
<protein>
    <submittedName>
        <fullName evidence="3">Dihydroorotase</fullName>
    </submittedName>
</protein>
<dbReference type="InterPro" id="IPR004722">
    <property type="entry name" value="DHOase"/>
</dbReference>
<dbReference type="GO" id="GO:0006145">
    <property type="term" value="P:purine nucleobase catabolic process"/>
    <property type="evidence" value="ECO:0007669"/>
    <property type="project" value="TreeGrafter"/>
</dbReference>
<evidence type="ECO:0000256" key="1">
    <source>
        <dbReference type="ARBA" id="ARBA00022975"/>
    </source>
</evidence>
<evidence type="ECO:0000259" key="2">
    <source>
        <dbReference type="Pfam" id="PF12890"/>
    </source>
</evidence>
<dbReference type="GO" id="GO:0004038">
    <property type="term" value="F:allantoinase activity"/>
    <property type="evidence" value="ECO:0007669"/>
    <property type="project" value="TreeGrafter"/>
</dbReference>
<dbReference type="CDD" id="cd01317">
    <property type="entry name" value="DHOase_IIa"/>
    <property type="match status" value="1"/>
</dbReference>
<dbReference type="SUPFAM" id="SSF51556">
    <property type="entry name" value="Metallo-dependent hydrolases"/>
    <property type="match status" value="1"/>
</dbReference>
<name>A0A401UEL8_9BACT</name>
<dbReference type="GO" id="GO:0046872">
    <property type="term" value="F:metal ion binding"/>
    <property type="evidence" value="ECO:0007669"/>
    <property type="project" value="InterPro"/>
</dbReference>
<dbReference type="Gene3D" id="2.30.40.10">
    <property type="entry name" value="Urease, subunit C, domain 1"/>
    <property type="match status" value="1"/>
</dbReference>
<comment type="caution">
    <text evidence="3">The sequence shown here is derived from an EMBL/GenBank/DDBJ whole genome shotgun (WGS) entry which is preliminary data.</text>
</comment>
<dbReference type="InterPro" id="IPR050138">
    <property type="entry name" value="DHOase/Allantoinase_Hydrolase"/>
</dbReference>
<sequence>MKILLQSPRILQKGSPFHNKEKNVLIQNGRIQEIGDKNYSADRIVKAQGMLLSAGWVDMGTYVGDPGLEHKEDLESLNKTAIAGGFTTLAVLPNTQPVVQSKNEISYITRNNDSRLVQFHAMAAVTKNTKGEELTEMIDLHEAGAIAFTDGLKPIWHTDVFYKALQYLQKFDGLLVDHAEDQWLNMFGQMHEGLQSTLLGMKGMPRIAEEIAISRNLELLAYAGGRLHFSKVSTAKSIDMLRSAKKKLQLSCDITSYQALLTDEQLKNFDTHYKVNPPLRERADNDALLKGLKDGTIDVICSGHLPQDEESKQLEFDLADFGIISLQTMGSNLATLAEEVEWENLIEKITTTPRRLLNLEQPLIEPETKANLTLFDPERSWTLDDKTNQSKAKNSPWFNSKLKGKAVAVFNNNKSWIDKDED</sequence>
<dbReference type="NCBIfam" id="TIGR00857">
    <property type="entry name" value="pyrC_multi"/>
    <property type="match status" value="1"/>
</dbReference>
<dbReference type="PANTHER" id="PTHR43668:SF2">
    <property type="entry name" value="ALLANTOINASE"/>
    <property type="match status" value="1"/>
</dbReference>
<dbReference type="GO" id="GO:0006221">
    <property type="term" value="P:pyrimidine nucleotide biosynthetic process"/>
    <property type="evidence" value="ECO:0007669"/>
    <property type="project" value="UniProtKB-KW"/>
</dbReference>
<dbReference type="SUPFAM" id="SSF51338">
    <property type="entry name" value="Composite domain of metallo-dependent hydrolases"/>
    <property type="match status" value="1"/>
</dbReference>
<evidence type="ECO:0000313" key="3">
    <source>
        <dbReference type="EMBL" id="GCC53307.1"/>
    </source>
</evidence>
<organism evidence="3 4">
    <name type="scientific">Chryseotalea sanaruensis</name>
    <dbReference type="NCBI Taxonomy" id="2482724"/>
    <lineage>
        <taxon>Bacteria</taxon>
        <taxon>Pseudomonadati</taxon>
        <taxon>Bacteroidota</taxon>
        <taxon>Cytophagia</taxon>
        <taxon>Cytophagales</taxon>
        <taxon>Chryseotaleaceae</taxon>
        <taxon>Chryseotalea</taxon>
    </lineage>
</organism>
<dbReference type="RefSeq" id="WP_127123956.1">
    <property type="nucleotide sequence ID" value="NZ_BHXQ01000007.1"/>
</dbReference>
<proteinExistence type="predicted"/>
<keyword evidence="4" id="KW-1185">Reference proteome</keyword>
<feature type="domain" description="Dihydroorotase catalytic" evidence="2">
    <location>
        <begin position="51"/>
        <end position="235"/>
    </location>
</feature>
<gene>
    <name evidence="3" type="ORF">SanaruYs_35500</name>
</gene>
<dbReference type="Proteomes" id="UP000288227">
    <property type="component" value="Unassembled WGS sequence"/>
</dbReference>
<dbReference type="Gene3D" id="3.20.20.140">
    <property type="entry name" value="Metal-dependent hydrolases"/>
    <property type="match status" value="1"/>
</dbReference>
<dbReference type="GO" id="GO:0004151">
    <property type="term" value="F:dihydroorotase activity"/>
    <property type="evidence" value="ECO:0007669"/>
    <property type="project" value="InterPro"/>
</dbReference>
<accession>A0A401UEL8</accession>
<dbReference type="GO" id="GO:0005737">
    <property type="term" value="C:cytoplasm"/>
    <property type="evidence" value="ECO:0007669"/>
    <property type="project" value="TreeGrafter"/>
</dbReference>
<evidence type="ECO:0000313" key="4">
    <source>
        <dbReference type="Proteomes" id="UP000288227"/>
    </source>
</evidence>
<dbReference type="EMBL" id="BHXQ01000007">
    <property type="protein sequence ID" value="GCC53307.1"/>
    <property type="molecule type" value="Genomic_DNA"/>
</dbReference>
<dbReference type="InterPro" id="IPR011059">
    <property type="entry name" value="Metal-dep_hydrolase_composite"/>
</dbReference>
<keyword evidence="1" id="KW-0665">Pyrimidine biosynthesis</keyword>
<dbReference type="InterPro" id="IPR024403">
    <property type="entry name" value="DHOase_cat"/>
</dbReference>
<reference evidence="3 4" key="1">
    <citation type="submission" date="2018-11" db="EMBL/GenBank/DDBJ databases">
        <title>Chryseotalea sanarue gen. nov., sp., nov., a member of the family Cytophagaceae, isolated from a brackish lake in Hamamatsu Japan.</title>
        <authorList>
            <person name="Maejima Y."/>
            <person name="Iino T."/>
            <person name="Muraguchi Y."/>
            <person name="Fukuda K."/>
            <person name="Ohkuma M."/>
            <person name="Moriuchi R."/>
            <person name="Dohra H."/>
            <person name="Kimbara K."/>
            <person name="Shintani M."/>
        </authorList>
    </citation>
    <scope>NUCLEOTIDE SEQUENCE [LARGE SCALE GENOMIC DNA]</scope>
    <source>
        <strain evidence="3 4">Ys</strain>
    </source>
</reference>